<accession>A0A914N6G7</accession>
<protein>
    <submittedName>
        <fullName evidence="2">Uncharacterized protein</fullName>
    </submittedName>
</protein>
<reference evidence="2" key="1">
    <citation type="submission" date="2022-11" db="UniProtKB">
        <authorList>
            <consortium name="WormBaseParasite"/>
        </authorList>
    </citation>
    <scope>IDENTIFICATION</scope>
</reference>
<proteinExistence type="predicted"/>
<sequence length="87" mass="10051">MLAEIKFSSKECGRFFCCAIQRLFEGSCEFERIFVFTETFSFSFIFEFANILVEGKIVVNCDLIVAEFRLVEGHKFEAKETEALLEA</sequence>
<dbReference type="AlphaFoldDB" id="A0A914N6G7"/>
<organism evidence="1 2">
    <name type="scientific">Meloidogyne incognita</name>
    <name type="common">Southern root-knot nematode worm</name>
    <name type="synonym">Oxyuris incognita</name>
    <dbReference type="NCBI Taxonomy" id="6306"/>
    <lineage>
        <taxon>Eukaryota</taxon>
        <taxon>Metazoa</taxon>
        <taxon>Ecdysozoa</taxon>
        <taxon>Nematoda</taxon>
        <taxon>Chromadorea</taxon>
        <taxon>Rhabditida</taxon>
        <taxon>Tylenchina</taxon>
        <taxon>Tylenchomorpha</taxon>
        <taxon>Tylenchoidea</taxon>
        <taxon>Meloidogynidae</taxon>
        <taxon>Meloidogyninae</taxon>
        <taxon>Meloidogyne</taxon>
        <taxon>Meloidogyne incognita group</taxon>
    </lineage>
</organism>
<evidence type="ECO:0000313" key="1">
    <source>
        <dbReference type="Proteomes" id="UP000887563"/>
    </source>
</evidence>
<dbReference type="WBParaSite" id="Minc3s03832g34933">
    <property type="protein sequence ID" value="Minc3s03832g34933"/>
    <property type="gene ID" value="Minc3s03832g34933"/>
</dbReference>
<keyword evidence="1" id="KW-1185">Reference proteome</keyword>
<dbReference type="Proteomes" id="UP000887563">
    <property type="component" value="Unplaced"/>
</dbReference>
<evidence type="ECO:0000313" key="2">
    <source>
        <dbReference type="WBParaSite" id="Minc3s03832g34933"/>
    </source>
</evidence>
<name>A0A914N6G7_MELIC</name>